<dbReference type="InterPro" id="IPR008991">
    <property type="entry name" value="Translation_prot_SH3-like_sf"/>
</dbReference>
<dbReference type="GO" id="GO:0022625">
    <property type="term" value="C:cytosolic large ribosomal subunit"/>
    <property type="evidence" value="ECO:0007669"/>
    <property type="project" value="TreeGrafter"/>
</dbReference>
<dbReference type="SUPFAM" id="SSF50104">
    <property type="entry name" value="Translation proteins SH3-like domain"/>
    <property type="match status" value="1"/>
</dbReference>
<feature type="domain" description="Large ribosomal subunit protein uL6 N-terminal" evidence="4">
    <location>
        <begin position="3"/>
        <end position="44"/>
    </location>
</feature>
<evidence type="ECO:0000259" key="4">
    <source>
        <dbReference type="Pfam" id="PF03868"/>
    </source>
</evidence>
<keyword evidence="3" id="KW-0687">Ribonucleoprotein</keyword>
<accession>A0A4P9XPN8</accession>
<organism evidence="5 6">
    <name type="scientific">Thamnocephalis sphaerospora</name>
    <dbReference type="NCBI Taxonomy" id="78915"/>
    <lineage>
        <taxon>Eukaryota</taxon>
        <taxon>Fungi</taxon>
        <taxon>Fungi incertae sedis</taxon>
        <taxon>Zoopagomycota</taxon>
        <taxon>Zoopagomycotina</taxon>
        <taxon>Zoopagomycetes</taxon>
        <taxon>Zoopagales</taxon>
        <taxon>Sigmoideomycetaceae</taxon>
        <taxon>Thamnocephalis</taxon>
    </lineage>
</organism>
<dbReference type="GO" id="GO:0003735">
    <property type="term" value="F:structural constituent of ribosome"/>
    <property type="evidence" value="ECO:0007669"/>
    <property type="project" value="InterPro"/>
</dbReference>
<evidence type="ECO:0000256" key="1">
    <source>
        <dbReference type="ARBA" id="ARBA00010592"/>
    </source>
</evidence>
<evidence type="ECO:0000256" key="3">
    <source>
        <dbReference type="ARBA" id="ARBA00023274"/>
    </source>
</evidence>
<evidence type="ECO:0000256" key="2">
    <source>
        <dbReference type="ARBA" id="ARBA00022980"/>
    </source>
</evidence>
<evidence type="ECO:0000313" key="6">
    <source>
        <dbReference type="Proteomes" id="UP000271241"/>
    </source>
</evidence>
<dbReference type="GO" id="GO:0000027">
    <property type="term" value="P:ribosomal large subunit assembly"/>
    <property type="evidence" value="ECO:0007669"/>
    <property type="project" value="TreeGrafter"/>
</dbReference>
<dbReference type="GO" id="GO:0003723">
    <property type="term" value="F:RNA binding"/>
    <property type="evidence" value="ECO:0007669"/>
    <property type="project" value="TreeGrafter"/>
</dbReference>
<comment type="similarity">
    <text evidence="1">Belongs to the eukaryotic ribosomal protein eL6 family.</text>
</comment>
<reference evidence="6" key="1">
    <citation type="journal article" date="2018" name="Nat. Microbiol.">
        <title>Leveraging single-cell genomics to expand the fungal tree of life.</title>
        <authorList>
            <person name="Ahrendt S.R."/>
            <person name="Quandt C.A."/>
            <person name="Ciobanu D."/>
            <person name="Clum A."/>
            <person name="Salamov A."/>
            <person name="Andreopoulos B."/>
            <person name="Cheng J.F."/>
            <person name="Woyke T."/>
            <person name="Pelin A."/>
            <person name="Henrissat B."/>
            <person name="Reynolds N.K."/>
            <person name="Benny G.L."/>
            <person name="Smith M.E."/>
            <person name="James T.Y."/>
            <person name="Grigoriev I.V."/>
        </authorList>
    </citation>
    <scope>NUCLEOTIDE SEQUENCE [LARGE SCALE GENOMIC DNA]</scope>
    <source>
        <strain evidence="6">RSA 1356</strain>
    </source>
</reference>
<proteinExistence type="inferred from homology"/>
<dbReference type="CDD" id="cd13156">
    <property type="entry name" value="KOW_RPL6"/>
    <property type="match status" value="1"/>
</dbReference>
<dbReference type="PANTHER" id="PTHR10715">
    <property type="entry name" value="60S RIBOSOMAL PROTEIN L6"/>
    <property type="match status" value="1"/>
</dbReference>
<dbReference type="PANTHER" id="PTHR10715:SF0">
    <property type="entry name" value="LARGE RIBOSOMAL SUBUNIT PROTEIN EL6"/>
    <property type="match status" value="1"/>
</dbReference>
<dbReference type="Proteomes" id="UP000271241">
    <property type="component" value="Unassembled WGS sequence"/>
</dbReference>
<sequence>MANAPRNSLLAPGVTRFSRSKVYSRRALWKRNKGTTAPAAPKAAATTKTVQVNGEKNGKERVVALNKAPRYYPAHDVSRPIRAHKTVRPTKLRASITPGTVLILLAGRFRGKRVVFLKQLSSGLLLVTGPYKVNGVPLRRVNQAYVIATSTRVELDCAKVDEKFNDDYFKREKAAKNKKATEEEFFGDKAKKPTLAEGRAADQKAVDAAILAAVNKVPMLHSYLGAKFSLSKGQAPHALKF</sequence>
<dbReference type="AlphaFoldDB" id="A0A4P9XPN8"/>
<dbReference type="STRING" id="78915.A0A4P9XPN8"/>
<dbReference type="Pfam" id="PF01159">
    <property type="entry name" value="Ribosomal_L6e"/>
    <property type="match status" value="1"/>
</dbReference>
<dbReference type="EMBL" id="KZ992747">
    <property type="protein sequence ID" value="RKP07230.1"/>
    <property type="molecule type" value="Genomic_DNA"/>
</dbReference>
<keyword evidence="6" id="KW-1185">Reference proteome</keyword>
<name>A0A4P9XPN8_9FUNG</name>
<evidence type="ECO:0000313" key="5">
    <source>
        <dbReference type="EMBL" id="RKP07230.1"/>
    </source>
</evidence>
<dbReference type="GO" id="GO:0002181">
    <property type="term" value="P:cytoplasmic translation"/>
    <property type="evidence" value="ECO:0007669"/>
    <property type="project" value="TreeGrafter"/>
</dbReference>
<dbReference type="InterPro" id="IPR041997">
    <property type="entry name" value="Ribosomal_eL6_KOW"/>
</dbReference>
<protein>
    <submittedName>
        <fullName evidence="5">Ribosomal protein L6e-domain-containing protein</fullName>
    </submittedName>
</protein>
<dbReference type="InterPro" id="IPR005568">
    <property type="entry name" value="Ribosomal_uL6_N"/>
</dbReference>
<dbReference type="FunFam" id="2.30.30.30:FF:000014">
    <property type="entry name" value="60S ribosomal protein L6"/>
    <property type="match status" value="1"/>
</dbReference>
<dbReference type="InterPro" id="IPR000915">
    <property type="entry name" value="60S_ribosomal_eL6"/>
</dbReference>
<dbReference type="InterPro" id="IPR014722">
    <property type="entry name" value="Rib_uL2_dom2"/>
</dbReference>
<dbReference type="Gene3D" id="2.30.30.30">
    <property type="match status" value="1"/>
</dbReference>
<dbReference type="OrthoDB" id="2436667at2759"/>
<gene>
    <name evidence="5" type="ORF">THASP1DRAFT_17369</name>
</gene>
<dbReference type="Pfam" id="PF03868">
    <property type="entry name" value="Ribosomal_L6e_N"/>
    <property type="match status" value="1"/>
</dbReference>
<keyword evidence="2 5" id="KW-0689">Ribosomal protein</keyword>